<dbReference type="EMBL" id="BAAATZ010000009">
    <property type="protein sequence ID" value="GAA2726217.1"/>
    <property type="molecule type" value="Genomic_DNA"/>
</dbReference>
<evidence type="ECO:0000313" key="1">
    <source>
        <dbReference type="EMBL" id="GAA2726217.1"/>
    </source>
</evidence>
<dbReference type="RefSeq" id="WP_344450798.1">
    <property type="nucleotide sequence ID" value="NZ_BAAATZ010000009.1"/>
</dbReference>
<dbReference type="InterPro" id="IPR004304">
    <property type="entry name" value="FmdA_AmdA"/>
</dbReference>
<dbReference type="PANTHER" id="PTHR31891:SF1">
    <property type="entry name" value="FORMAMIDASE C869.04-RELATED"/>
    <property type="match status" value="1"/>
</dbReference>
<accession>A0ABN3U825</accession>
<keyword evidence="2" id="KW-1185">Reference proteome</keyword>
<reference evidence="1 2" key="1">
    <citation type="journal article" date="2019" name="Int. J. Syst. Evol. Microbiol.">
        <title>The Global Catalogue of Microorganisms (GCM) 10K type strain sequencing project: providing services to taxonomists for standard genome sequencing and annotation.</title>
        <authorList>
            <consortium name="The Broad Institute Genomics Platform"/>
            <consortium name="The Broad Institute Genome Sequencing Center for Infectious Disease"/>
            <person name="Wu L."/>
            <person name="Ma J."/>
        </authorList>
    </citation>
    <scope>NUCLEOTIDE SEQUENCE [LARGE SCALE GENOMIC DNA]</scope>
    <source>
        <strain evidence="1 2">JCM 8201</strain>
    </source>
</reference>
<comment type="caution">
    <text evidence="1">The sequence shown here is derived from an EMBL/GenBank/DDBJ whole genome shotgun (WGS) entry which is preliminary data.</text>
</comment>
<dbReference type="SUPFAM" id="SSF141130">
    <property type="entry name" value="Acetamidase/Formamidase-like"/>
    <property type="match status" value="1"/>
</dbReference>
<dbReference type="Proteomes" id="UP001501842">
    <property type="component" value="Unassembled WGS sequence"/>
</dbReference>
<dbReference type="PANTHER" id="PTHR31891">
    <property type="entry name" value="FORMAMIDASE C869.04-RELATED"/>
    <property type="match status" value="1"/>
</dbReference>
<evidence type="ECO:0008006" key="3">
    <source>
        <dbReference type="Google" id="ProtNLM"/>
    </source>
</evidence>
<sequence length="199" mass="20326">MPLSYGAQTVPGHTRWHPEIPAVAEVISGGSVRMECEGFWGTREALLCGPLAVVGAEPGDVIVVDVLGVGRSGGVPAPGAHPGVIGCAPGDEDLPVAVVPDGPLLGRVRPGLAAYQPVAARAVRTAARAGDVGSCSDARLGAGSRIVLPVQVRGAKLSVGDLHFGEGCTALDGWIDLRVNLTKRGVERFHVTGPLLMPV</sequence>
<organism evidence="1 2">
    <name type="scientific">Actinocorallia aurantiaca</name>
    <dbReference type="NCBI Taxonomy" id="46204"/>
    <lineage>
        <taxon>Bacteria</taxon>
        <taxon>Bacillati</taxon>
        <taxon>Actinomycetota</taxon>
        <taxon>Actinomycetes</taxon>
        <taxon>Streptosporangiales</taxon>
        <taxon>Thermomonosporaceae</taxon>
        <taxon>Actinocorallia</taxon>
    </lineage>
</organism>
<dbReference type="Gene3D" id="2.60.120.580">
    <property type="entry name" value="Acetamidase/Formamidase-like domains"/>
    <property type="match status" value="1"/>
</dbReference>
<dbReference type="Pfam" id="PF03069">
    <property type="entry name" value="FmdA_AmdA"/>
    <property type="match status" value="2"/>
</dbReference>
<name>A0ABN3U825_9ACTN</name>
<evidence type="ECO:0000313" key="2">
    <source>
        <dbReference type="Proteomes" id="UP001501842"/>
    </source>
</evidence>
<proteinExistence type="predicted"/>
<gene>
    <name evidence="1" type="ORF">GCM10010439_28160</name>
</gene>
<protein>
    <recommendedName>
        <fullName evidence="3">Formamidase</fullName>
    </recommendedName>
</protein>